<dbReference type="EMBL" id="CP001685">
    <property type="protein sequence ID" value="ACV38082.1"/>
    <property type="molecule type" value="Genomic_DNA"/>
</dbReference>
<dbReference type="RefSeq" id="WP_012806276.1">
    <property type="nucleotide sequence ID" value="NC_013192.1"/>
</dbReference>
<dbReference type="AlphaFoldDB" id="C7ND12"/>
<dbReference type="GO" id="GO:0005829">
    <property type="term" value="C:cytosol"/>
    <property type="evidence" value="ECO:0007669"/>
    <property type="project" value="TreeGrafter"/>
</dbReference>
<evidence type="ECO:0000313" key="2">
    <source>
        <dbReference type="EMBL" id="ACV38082.1"/>
    </source>
</evidence>
<dbReference type="PANTHER" id="PTHR47396">
    <property type="entry name" value="TYPE I RESTRICTION ENZYME ECOKI R PROTEIN"/>
    <property type="match status" value="1"/>
</dbReference>
<reference evidence="2 3" key="1">
    <citation type="journal article" date="2009" name="Stand. Genomic Sci.">
        <title>Complete genome sequence of Leptotrichia buccalis type strain (C-1013-b).</title>
        <authorList>
            <person name="Ivanova N."/>
            <person name="Gronow S."/>
            <person name="Lapidus A."/>
            <person name="Copeland A."/>
            <person name="Glavina Del Rio T."/>
            <person name="Nolan M."/>
            <person name="Lucas S."/>
            <person name="Chen F."/>
            <person name="Tice H."/>
            <person name="Cheng J.F."/>
            <person name="Saunders E."/>
            <person name="Bruce D."/>
            <person name="Goodwin L."/>
            <person name="Brettin T."/>
            <person name="Detter J.C."/>
            <person name="Han C."/>
            <person name="Pitluck S."/>
            <person name="Mikhailova N."/>
            <person name="Pati A."/>
            <person name="Mavrommatis K."/>
            <person name="Chen A."/>
            <person name="Palaniappan K."/>
            <person name="Land M."/>
            <person name="Hauser L."/>
            <person name="Chang Y.J."/>
            <person name="Jeffries C.D."/>
            <person name="Chain P."/>
            <person name="Rohde C."/>
            <person name="Goker M."/>
            <person name="Bristow J."/>
            <person name="Eisen J.A."/>
            <person name="Markowitz V."/>
            <person name="Hugenholtz P."/>
            <person name="Kyrpides N.C."/>
            <person name="Klenk H.P."/>
        </authorList>
    </citation>
    <scope>NUCLEOTIDE SEQUENCE [LARGE SCALE GENOMIC DNA]</scope>
    <source>
        <strain evidence="3">ATCC 14201 / DSM 1135 / JCM 12969 / NCTC 10249 / C-1013-b</strain>
    </source>
</reference>
<keyword evidence="3" id="KW-1185">Reference proteome</keyword>
<dbReference type="eggNOG" id="COG3587">
    <property type="taxonomic scope" value="Bacteria"/>
</dbReference>
<dbReference type="InterPro" id="IPR014001">
    <property type="entry name" value="Helicase_ATP-bd"/>
</dbReference>
<evidence type="ECO:0000313" key="3">
    <source>
        <dbReference type="Proteomes" id="UP000001910"/>
    </source>
</evidence>
<dbReference type="Gene3D" id="3.40.50.300">
    <property type="entry name" value="P-loop containing nucleotide triphosphate hydrolases"/>
    <property type="match status" value="1"/>
</dbReference>
<feature type="domain" description="Helicase ATP-binding" evidence="1">
    <location>
        <begin position="64"/>
        <end position="279"/>
    </location>
</feature>
<dbReference type="GO" id="GO:0003677">
    <property type="term" value="F:DNA binding"/>
    <property type="evidence" value="ECO:0007669"/>
    <property type="project" value="InterPro"/>
</dbReference>
<dbReference type="SUPFAM" id="SSF52540">
    <property type="entry name" value="P-loop containing nucleoside triphosphate hydrolases"/>
    <property type="match status" value="1"/>
</dbReference>
<dbReference type="InterPro" id="IPR050742">
    <property type="entry name" value="Helicase_Restrict-Modif_Enz"/>
</dbReference>
<dbReference type="OrthoDB" id="9804145at2"/>
<dbReference type="HOGENOM" id="CLU_011799_0_0_0"/>
<dbReference type="KEGG" id="lba:Lebu_0154"/>
<dbReference type="InterPro" id="IPR006935">
    <property type="entry name" value="Helicase/UvrB_N"/>
</dbReference>
<dbReference type="REBASE" id="75681">
    <property type="entry name" value="LbuDORF154P"/>
</dbReference>
<organism evidence="2 3">
    <name type="scientific">Leptotrichia buccalis (strain ATCC 14201 / DSM 1135 / JCM 12969 / NCTC 10249 / C-1013-b)</name>
    <dbReference type="NCBI Taxonomy" id="523794"/>
    <lineage>
        <taxon>Bacteria</taxon>
        <taxon>Fusobacteriati</taxon>
        <taxon>Fusobacteriota</taxon>
        <taxon>Fusobacteriia</taxon>
        <taxon>Fusobacteriales</taxon>
        <taxon>Leptotrichiaceae</taxon>
        <taxon>Leptotrichia</taxon>
    </lineage>
</organism>
<accession>C7ND12</accession>
<dbReference type="Pfam" id="PF04851">
    <property type="entry name" value="ResIII"/>
    <property type="match status" value="1"/>
</dbReference>
<sequence length="1022" mass="119847">MSNKIIFQFDDNLEYQKKAVNSVVELFRGLPKSLDNIYAERIRKTRLMEKDPVRNIDIVRGNKLFQNLKKVQLKNGLFTNEKAYSKHERDFTVEMETGTGKTYVYLRTILELHKEYGFKKFMIVVPSVAIRKGVEKSIEQLREHFKRLYNVDLSKYSFIYDSNNLGKVNNFVEENNLSICVMNIQAFNKDTNKIRKDDEYDKNLWRDIKFVRPIVLIDEPQKIEGTANKKSQSLKAIDELEPLFTLRYSATHKNLYNQVYKLDSYEAYKKDLVKKIRVKTINSVISKDFPYIRYTYFTKDYKARIEMFSQEQGQSIRFRSFDVENGFSLYELSGGLPQYKDMFIAEQPHKEKALKIASVNGDIELKLGESNKKLEDKEIIRIQINLAIDNHFKKQFEILEEGKRIKSLTLFFIDEVKKVRDSGASDGRGVYLKIFDEEYLKIVQKYREKIEKYKNYFPHYEDVNLVREGYFALDKKKKEVEVEYKKENEVKAKSQEDIDRGIELILEKKDELISFNEPLAFIFSHSALREGWDNPNVFTLCTLKNGSSDIAKKQEIGRGLRLPVDVNGNRSLDKNVNELTVIANDSYENFSRMLQEDFNKNINKNEVTSDLLLITLEKSGIPKIKITSELVDEFKKELIENKVMDSNNVLLKKTEEIDVKKIEFSNETLKEHSIQIAENFVKYMVEKGSNRIEIANGDNEPIINKRRTFISEKDFENLFEELGTNLSKKAIYRCKIDNEKYIESSIKKINNYISNFDLKQIVEVAESKGDYDETGNFNLEKDSSDKEIEISKIEVAPKSDFEIANYIMYHTMLPRLAILKIISGLEKEKREALNIQDVLENVTEILLENLNEMKAEKVFEYEVIDGYVTDTEKIFEVDNKINEEDFENKRRLFQAKKGSRSLSDYYKLDSDGEKEFAEKLENDENVLLFTKLKKGGFVIDTPYGNYSPDWAIIYRNSSENNENNVGIYFIVETKADKEEKDLTTVEKSKIKCGKLHFEAISKEVKFNWVNNYDDFRRKFEIK</sequence>
<dbReference type="GO" id="GO:0005524">
    <property type="term" value="F:ATP binding"/>
    <property type="evidence" value="ECO:0007669"/>
    <property type="project" value="InterPro"/>
</dbReference>
<gene>
    <name evidence="2" type="ordered locus">Lebu_0154</name>
</gene>
<dbReference type="Proteomes" id="UP000001910">
    <property type="component" value="Chromosome"/>
</dbReference>
<evidence type="ECO:0000259" key="1">
    <source>
        <dbReference type="SMART" id="SM00487"/>
    </source>
</evidence>
<dbReference type="SMART" id="SM00487">
    <property type="entry name" value="DEXDc"/>
    <property type="match status" value="1"/>
</dbReference>
<proteinExistence type="predicted"/>
<name>C7ND12_LEPBD</name>
<protein>
    <submittedName>
        <fullName evidence="2">Type III restriction protein res subunit</fullName>
    </submittedName>
</protein>
<dbReference type="STRING" id="523794.Lebu_0154"/>
<dbReference type="GO" id="GO:0015668">
    <property type="term" value="F:type III site-specific deoxyribonuclease activity"/>
    <property type="evidence" value="ECO:0007669"/>
    <property type="project" value="InterPro"/>
</dbReference>
<dbReference type="Pfam" id="PF19778">
    <property type="entry name" value="RE_endonuc"/>
    <property type="match status" value="1"/>
</dbReference>
<dbReference type="InterPro" id="IPR027417">
    <property type="entry name" value="P-loop_NTPase"/>
</dbReference>
<dbReference type="InterPro" id="IPR045572">
    <property type="entry name" value="RE_endonuc_C"/>
</dbReference>
<dbReference type="PANTHER" id="PTHR47396:SF1">
    <property type="entry name" value="ATP-DEPENDENT HELICASE IRC3-RELATED"/>
    <property type="match status" value="1"/>
</dbReference>